<dbReference type="Gene3D" id="2.10.25.10">
    <property type="entry name" value="Laminin"/>
    <property type="match status" value="2"/>
</dbReference>
<evidence type="ECO:0000313" key="6">
    <source>
        <dbReference type="EMBL" id="EDV24298.1"/>
    </source>
</evidence>
<dbReference type="InterPro" id="IPR003598">
    <property type="entry name" value="Ig_sub2"/>
</dbReference>
<gene>
    <name evidence="6" type="ORF">TRIADDRAFT_57624</name>
</gene>
<dbReference type="CDD" id="cd00096">
    <property type="entry name" value="Ig"/>
    <property type="match status" value="1"/>
</dbReference>
<dbReference type="InterPro" id="IPR036179">
    <property type="entry name" value="Ig-like_dom_sf"/>
</dbReference>
<dbReference type="KEGG" id="tad:TRIADDRAFT_57624"/>
<evidence type="ECO:0000259" key="4">
    <source>
        <dbReference type="PROSITE" id="PS50026"/>
    </source>
</evidence>
<keyword evidence="1 2" id="KW-1015">Disulfide bond</keyword>
<keyword evidence="7" id="KW-1185">Reference proteome</keyword>
<dbReference type="OrthoDB" id="5969272at2759"/>
<name>B3RZZ1_TRIAD</name>
<feature type="domain" description="EGF-like" evidence="4">
    <location>
        <begin position="459"/>
        <end position="498"/>
    </location>
</feature>
<evidence type="ECO:0000256" key="1">
    <source>
        <dbReference type="ARBA" id="ARBA00023157"/>
    </source>
</evidence>
<accession>B3RZZ1</accession>
<dbReference type="Pfam" id="PF13927">
    <property type="entry name" value="Ig_3"/>
    <property type="match status" value="1"/>
</dbReference>
<protein>
    <submittedName>
        <fullName evidence="6">Uncharacterized protein</fullName>
    </submittedName>
</protein>
<keyword evidence="2" id="KW-0245">EGF-like domain</keyword>
<dbReference type="InterPro" id="IPR013783">
    <property type="entry name" value="Ig-like_fold"/>
</dbReference>
<feature type="domain" description="EGF-like" evidence="4">
    <location>
        <begin position="504"/>
        <end position="541"/>
    </location>
</feature>
<dbReference type="SMART" id="SM00181">
    <property type="entry name" value="EGF"/>
    <property type="match status" value="2"/>
</dbReference>
<feature type="domain" description="Ig-like" evidence="5">
    <location>
        <begin position="178"/>
        <end position="264"/>
    </location>
</feature>
<dbReference type="SUPFAM" id="SSF49899">
    <property type="entry name" value="Concanavalin A-like lectins/glucanases"/>
    <property type="match status" value="2"/>
</dbReference>
<dbReference type="STRING" id="10228.B3RZZ1"/>
<dbReference type="Pfam" id="PF00054">
    <property type="entry name" value="Laminin_G_1"/>
    <property type="match status" value="2"/>
</dbReference>
<dbReference type="PANTHER" id="PTHR15036">
    <property type="entry name" value="PIKACHURIN-LIKE PROTEIN"/>
    <property type="match status" value="1"/>
</dbReference>
<dbReference type="SMART" id="SM00282">
    <property type="entry name" value="LamG"/>
    <property type="match status" value="2"/>
</dbReference>
<dbReference type="AlphaFoldDB" id="B3RZZ1"/>
<dbReference type="EMBL" id="DS985246">
    <property type="protein sequence ID" value="EDV24298.1"/>
    <property type="molecule type" value="Genomic_DNA"/>
</dbReference>
<evidence type="ECO:0000256" key="2">
    <source>
        <dbReference type="PROSITE-ProRule" id="PRU00076"/>
    </source>
</evidence>
<dbReference type="eggNOG" id="KOG3509">
    <property type="taxonomic scope" value="Eukaryota"/>
</dbReference>
<dbReference type="CDD" id="cd00110">
    <property type="entry name" value="LamG"/>
    <property type="match status" value="2"/>
</dbReference>
<evidence type="ECO:0000313" key="7">
    <source>
        <dbReference type="Proteomes" id="UP000009022"/>
    </source>
</evidence>
<comment type="caution">
    <text evidence="2">Lacks conserved residue(s) required for the propagation of feature annotation.</text>
</comment>
<dbReference type="InterPro" id="IPR050372">
    <property type="entry name" value="Neurexin-related_CASP"/>
</dbReference>
<dbReference type="SUPFAM" id="SSF48726">
    <property type="entry name" value="Immunoglobulin"/>
    <property type="match status" value="2"/>
</dbReference>
<dbReference type="SUPFAM" id="SSF57196">
    <property type="entry name" value="EGF/Laminin"/>
    <property type="match status" value="1"/>
</dbReference>
<dbReference type="PhylomeDB" id="B3RZZ1"/>
<dbReference type="Gene3D" id="2.60.40.10">
    <property type="entry name" value="Immunoglobulins"/>
    <property type="match status" value="3"/>
</dbReference>
<dbReference type="GeneID" id="6755036"/>
<evidence type="ECO:0000259" key="3">
    <source>
        <dbReference type="PROSITE" id="PS50025"/>
    </source>
</evidence>
<proteinExistence type="predicted"/>
<dbReference type="PROSITE" id="PS50835">
    <property type="entry name" value="IG_LIKE"/>
    <property type="match status" value="2"/>
</dbReference>
<sequence>MSFYQANSGIVYARKGQRLEFACFSESSQNIPKWATKSDTKFPSGVFQDQQGRLIFPANTECHSGIYTCQLSNQDGSVSKNVILVVDLSKHVDVDVQPKSAKVLRGGTAILFSNINGTQSKECEWTRMGAGLPYHHQTYGPFLILRNVQKSGEYYTSTVSNNDGIGQDSVQLHVDDYPSAKISPSNRIALRLLKSETKDVSCNGAGKPAPSVTWIKVGGSIDQSLVSGVSLKFRNPKQEMAGIYECHVSNAYGNVSARLQVDIAVTSILPGFDNSNPNNAAYGAFIGSALRPSDYHEINIKIKPTKVHDGLIIFQSNGFAENTPSTMHYISLGVKDRHITFYYSSGPQSSPAGISGKVVYPLIIQEGKWYHIVAKYERGWSSVVVNGGTPAFTFGSFLGKSTTIDLSSWIFLAGLSDLSLNPLFEVPYGFSGCISQLSFNNKQIDLSKPVESRQMDKCGAACEGDQVCRNGGTCQKFAQDESYFTCRCRDKYYGNYCEKMYSATTNPCSRSPCLNNGRCIANGKQHYCLCPMPYYGLSDCGEVKQLNANDIPYFQKYSYLLYSVNIINEYQQIQFEFNALNLEGALYWIGQKSEGKYLYIALIKSRLELRLHVNGRENYLISSQNIVTGKYYQVNVTRSYSSIKMFVDNFEAQLSKSSNLGPSRLKYLSDGWL</sequence>
<dbReference type="CTD" id="6755036"/>
<dbReference type="Pfam" id="PF00008">
    <property type="entry name" value="EGF"/>
    <property type="match status" value="1"/>
</dbReference>
<feature type="domain" description="Laminin G" evidence="3">
    <location>
        <begin position="269"/>
        <end position="468"/>
    </location>
</feature>
<dbReference type="SMART" id="SM00409">
    <property type="entry name" value="IG"/>
    <property type="match status" value="3"/>
</dbReference>
<dbReference type="RefSeq" id="XP_002113824.1">
    <property type="nucleotide sequence ID" value="XM_002113788.1"/>
</dbReference>
<organism evidence="6 7">
    <name type="scientific">Trichoplax adhaerens</name>
    <name type="common">Trichoplax reptans</name>
    <dbReference type="NCBI Taxonomy" id="10228"/>
    <lineage>
        <taxon>Eukaryota</taxon>
        <taxon>Metazoa</taxon>
        <taxon>Placozoa</taxon>
        <taxon>Uniplacotomia</taxon>
        <taxon>Trichoplacea</taxon>
        <taxon>Trichoplacidae</taxon>
        <taxon>Trichoplax</taxon>
    </lineage>
</organism>
<dbReference type="PANTHER" id="PTHR15036:SF85">
    <property type="entry name" value="SP2353, ISOFORM A"/>
    <property type="match status" value="1"/>
</dbReference>
<dbReference type="InterPro" id="IPR013320">
    <property type="entry name" value="ConA-like_dom_sf"/>
</dbReference>
<dbReference type="InterPro" id="IPR003599">
    <property type="entry name" value="Ig_sub"/>
</dbReference>
<dbReference type="InterPro" id="IPR007110">
    <property type="entry name" value="Ig-like_dom"/>
</dbReference>
<dbReference type="HOGENOM" id="CLU_408466_0_0_1"/>
<dbReference type="Proteomes" id="UP000009022">
    <property type="component" value="Unassembled WGS sequence"/>
</dbReference>
<dbReference type="InterPro" id="IPR001791">
    <property type="entry name" value="Laminin_G"/>
</dbReference>
<dbReference type="PROSITE" id="PS00022">
    <property type="entry name" value="EGF_1"/>
    <property type="match status" value="1"/>
</dbReference>
<dbReference type="InterPro" id="IPR000742">
    <property type="entry name" value="EGF"/>
</dbReference>
<dbReference type="PROSITE" id="PS50025">
    <property type="entry name" value="LAM_G_DOMAIN"/>
    <property type="match status" value="1"/>
</dbReference>
<feature type="domain" description="Ig-like" evidence="5">
    <location>
        <begin position="13"/>
        <end position="79"/>
    </location>
</feature>
<dbReference type="InParanoid" id="B3RZZ1"/>
<feature type="disulfide bond" evidence="2">
    <location>
        <begin position="488"/>
        <end position="497"/>
    </location>
</feature>
<dbReference type="CDD" id="cd00053">
    <property type="entry name" value="EGF"/>
    <property type="match status" value="1"/>
</dbReference>
<dbReference type="PROSITE" id="PS01186">
    <property type="entry name" value="EGF_2"/>
    <property type="match status" value="1"/>
</dbReference>
<dbReference type="SMART" id="SM00408">
    <property type="entry name" value="IGc2"/>
    <property type="match status" value="2"/>
</dbReference>
<dbReference type="Gene3D" id="2.60.120.200">
    <property type="match status" value="2"/>
</dbReference>
<dbReference type="PROSITE" id="PS50026">
    <property type="entry name" value="EGF_3"/>
    <property type="match status" value="2"/>
</dbReference>
<reference evidence="6 7" key="1">
    <citation type="journal article" date="2008" name="Nature">
        <title>The Trichoplax genome and the nature of placozoans.</title>
        <authorList>
            <person name="Srivastava M."/>
            <person name="Begovic E."/>
            <person name="Chapman J."/>
            <person name="Putnam N.H."/>
            <person name="Hellsten U."/>
            <person name="Kawashima T."/>
            <person name="Kuo A."/>
            <person name="Mitros T."/>
            <person name="Salamov A."/>
            <person name="Carpenter M.L."/>
            <person name="Signorovitch A.Y."/>
            <person name="Moreno M.A."/>
            <person name="Kamm K."/>
            <person name="Grimwood J."/>
            <person name="Schmutz J."/>
            <person name="Shapiro H."/>
            <person name="Grigoriev I.V."/>
            <person name="Buss L.W."/>
            <person name="Schierwater B."/>
            <person name="Dellaporta S.L."/>
            <person name="Rokhsar D.S."/>
        </authorList>
    </citation>
    <scope>NUCLEOTIDE SEQUENCE [LARGE SCALE GENOMIC DNA]</scope>
    <source>
        <strain evidence="6 7">Grell-BS-1999</strain>
    </source>
</reference>
<dbReference type="GO" id="GO:0016020">
    <property type="term" value="C:membrane"/>
    <property type="evidence" value="ECO:0007669"/>
    <property type="project" value="UniProtKB-SubCell"/>
</dbReference>
<evidence type="ECO:0000259" key="5">
    <source>
        <dbReference type="PROSITE" id="PS50835"/>
    </source>
</evidence>
<dbReference type="CDD" id="cd00054">
    <property type="entry name" value="EGF_CA"/>
    <property type="match status" value="1"/>
</dbReference>